<evidence type="ECO:0000256" key="1">
    <source>
        <dbReference type="SAM" id="MobiDB-lite"/>
    </source>
</evidence>
<dbReference type="Proteomes" id="UP000005239">
    <property type="component" value="Unassembled WGS sequence"/>
</dbReference>
<name>A0A2A6CJ56_PRIPA</name>
<dbReference type="EnsemblMetazoa" id="PPA06255.1">
    <property type="protein sequence ID" value="PPA06255.1"/>
    <property type="gene ID" value="WBGene00095809"/>
</dbReference>
<keyword evidence="3" id="KW-1185">Reference proteome</keyword>
<reference evidence="2" key="2">
    <citation type="submission" date="2022-06" db="UniProtKB">
        <authorList>
            <consortium name="EnsemblMetazoa"/>
        </authorList>
    </citation>
    <scope>IDENTIFICATION</scope>
    <source>
        <strain evidence="2">PS312</strain>
    </source>
</reference>
<accession>A0A8R1Y8G4</accession>
<evidence type="ECO:0000313" key="2">
    <source>
        <dbReference type="EnsemblMetazoa" id="PPA06255.1"/>
    </source>
</evidence>
<organism evidence="2 3">
    <name type="scientific">Pristionchus pacificus</name>
    <name type="common">Parasitic nematode worm</name>
    <dbReference type="NCBI Taxonomy" id="54126"/>
    <lineage>
        <taxon>Eukaryota</taxon>
        <taxon>Metazoa</taxon>
        <taxon>Ecdysozoa</taxon>
        <taxon>Nematoda</taxon>
        <taxon>Chromadorea</taxon>
        <taxon>Rhabditida</taxon>
        <taxon>Rhabditina</taxon>
        <taxon>Diplogasteromorpha</taxon>
        <taxon>Diplogasteroidea</taxon>
        <taxon>Neodiplogasteridae</taxon>
        <taxon>Pristionchus</taxon>
    </lineage>
</organism>
<feature type="region of interest" description="Disordered" evidence="1">
    <location>
        <begin position="227"/>
        <end position="303"/>
    </location>
</feature>
<gene>
    <name evidence="2" type="primary">WBGene00095809</name>
</gene>
<protein>
    <submittedName>
        <fullName evidence="2">Uncharacterized protein</fullName>
    </submittedName>
</protein>
<dbReference type="AlphaFoldDB" id="A0A2A6CJ56"/>
<feature type="region of interest" description="Disordered" evidence="1">
    <location>
        <begin position="1"/>
        <end position="41"/>
    </location>
</feature>
<proteinExistence type="predicted"/>
<accession>A0A2A6CJ56</accession>
<feature type="compositionally biased region" description="Basic and acidic residues" evidence="1">
    <location>
        <begin position="1"/>
        <end position="18"/>
    </location>
</feature>
<feature type="compositionally biased region" description="Basic and acidic residues" evidence="1">
    <location>
        <begin position="26"/>
        <end position="35"/>
    </location>
</feature>
<reference evidence="3" key="1">
    <citation type="journal article" date="2008" name="Nat. Genet.">
        <title>The Pristionchus pacificus genome provides a unique perspective on nematode lifestyle and parasitism.</title>
        <authorList>
            <person name="Dieterich C."/>
            <person name="Clifton S.W."/>
            <person name="Schuster L.N."/>
            <person name="Chinwalla A."/>
            <person name="Delehaunty K."/>
            <person name="Dinkelacker I."/>
            <person name="Fulton L."/>
            <person name="Fulton R."/>
            <person name="Godfrey J."/>
            <person name="Minx P."/>
            <person name="Mitreva M."/>
            <person name="Roeseler W."/>
            <person name="Tian H."/>
            <person name="Witte H."/>
            <person name="Yang S.P."/>
            <person name="Wilson R.K."/>
            <person name="Sommer R.J."/>
        </authorList>
    </citation>
    <scope>NUCLEOTIDE SEQUENCE [LARGE SCALE GENOMIC DNA]</scope>
    <source>
        <strain evidence="3">PS312</strain>
    </source>
</reference>
<sequence length="303" mass="33012">MIVKVRRPEANANEKKMEYSLQNRQYPDKVKRESPETTTIEESNCNERIDIVRTDTEGSPGLCAPNSGFVKKSIKSALHYTTGAWRGSRPSDWVVEPLIPRMNAPVQPAILRNSSTNQAGAPRPTVIHHHPPTQTTVTAPQPARVTTQATSLPIRSTNGAVQPFVQPLYPVHTHNSVEGGSMAARPPVLVPIKNPCVTETPHNHTGTITRPCRAAAKVLSNRAWALMDTPPSHREEQENRPGTSTGDEAIRQALRPSAAVNTPTQEEETSTPSVACGTPPVQRGQNARNSPFAPRAAKKPKIE</sequence>
<evidence type="ECO:0000313" key="3">
    <source>
        <dbReference type="Proteomes" id="UP000005239"/>
    </source>
</evidence>